<proteinExistence type="inferred from homology"/>
<evidence type="ECO:0000313" key="5">
    <source>
        <dbReference type="EMBL" id="USG61003.1"/>
    </source>
</evidence>
<dbReference type="Proteomes" id="UP001056291">
    <property type="component" value="Chromosome"/>
</dbReference>
<keyword evidence="6" id="KW-1185">Reference proteome</keyword>
<dbReference type="InterPro" id="IPR028082">
    <property type="entry name" value="Peripla_BP_I"/>
</dbReference>
<keyword evidence="3" id="KW-0813">Transport</keyword>
<dbReference type="Gene3D" id="3.40.50.2300">
    <property type="match status" value="2"/>
</dbReference>
<evidence type="ECO:0000256" key="2">
    <source>
        <dbReference type="ARBA" id="ARBA00022729"/>
    </source>
</evidence>
<accession>A0ABY4W1G2</accession>
<dbReference type="PROSITE" id="PS51318">
    <property type="entry name" value="TAT"/>
    <property type="match status" value="1"/>
</dbReference>
<reference evidence="5" key="1">
    <citation type="submission" date="2022-06" db="EMBL/GenBank/DDBJ databases">
        <title>Sneathiella actinostolidae sp. nov., isolated from a sea anemonein the Western Pacific Ocean.</title>
        <authorList>
            <person name="Wei M.J."/>
        </authorList>
    </citation>
    <scope>NUCLEOTIDE SEQUENCE</scope>
    <source>
        <strain evidence="5">PHK-P5</strain>
    </source>
</reference>
<evidence type="ECO:0000259" key="4">
    <source>
        <dbReference type="Pfam" id="PF13458"/>
    </source>
</evidence>
<organism evidence="5 6">
    <name type="scientific">Sneathiella marina</name>
    <dbReference type="NCBI Taxonomy" id="2950108"/>
    <lineage>
        <taxon>Bacteria</taxon>
        <taxon>Pseudomonadati</taxon>
        <taxon>Pseudomonadota</taxon>
        <taxon>Alphaproteobacteria</taxon>
        <taxon>Sneathiellales</taxon>
        <taxon>Sneathiellaceae</taxon>
        <taxon>Sneathiella</taxon>
    </lineage>
</organism>
<dbReference type="InterPro" id="IPR006311">
    <property type="entry name" value="TAT_signal"/>
</dbReference>
<dbReference type="EMBL" id="CP098747">
    <property type="protein sequence ID" value="USG61003.1"/>
    <property type="molecule type" value="Genomic_DNA"/>
</dbReference>
<keyword evidence="3" id="KW-0029">Amino-acid transport</keyword>
<dbReference type="PANTHER" id="PTHR30483">
    <property type="entry name" value="LEUCINE-SPECIFIC-BINDING PROTEIN"/>
    <property type="match status" value="1"/>
</dbReference>
<name>A0ABY4W1G2_9PROT</name>
<dbReference type="Pfam" id="PF13458">
    <property type="entry name" value="Peripla_BP_6"/>
    <property type="match status" value="1"/>
</dbReference>
<protein>
    <submittedName>
        <fullName evidence="5">ABC transporter substrate-binding protein</fullName>
    </submittedName>
</protein>
<dbReference type="SUPFAM" id="SSF53822">
    <property type="entry name" value="Periplasmic binding protein-like I"/>
    <property type="match status" value="1"/>
</dbReference>
<sequence>MTRSSKGKTVASRRNFLKTAGLGGVGSAAVLAGLNQTASAQSSDPVVVGGPLPLTGGVAADGAEFKRGLEMAAEEINAAGGILGRPIELAFEDTETKGDDVISSAAQRLIDRSNASVLISGYNLGSQIALQNVAADSSVLYMHADTARAHADLVSNDPKRFWGSFMYCPSELFYGFAYLDFIKNLEDTGQFTPPNRKIALITGPITYSINIAKAIEGRAKEYGYEISLYETVQAPTSEWGPTLAKLRADPPAFIVNTHFFPQDQAQFMIQFMNNPTDSLIYLQYGASLAAFRDIAGSASEGVLYATNIGVLSGVIGQDFTTTYLEKYGDKASPNGGGQTYSALHLYAQAAALAGGAGEPYEEEQNRKIAARLKDSIYRTPLGVMRFHADTQSGYSYPVETDDPSLGMPHIFSQIKKKEDNGYIISPAPYDIAKFEKPSWMT</sequence>
<evidence type="ECO:0000256" key="1">
    <source>
        <dbReference type="ARBA" id="ARBA00010062"/>
    </source>
</evidence>
<gene>
    <name evidence="5" type="ORF">NBZ79_17745</name>
</gene>
<feature type="domain" description="Leucine-binding protein" evidence="4">
    <location>
        <begin position="45"/>
        <end position="389"/>
    </location>
</feature>
<dbReference type="PANTHER" id="PTHR30483:SF6">
    <property type="entry name" value="PERIPLASMIC BINDING PROTEIN OF ABC TRANSPORTER FOR NATURAL AMINO ACIDS"/>
    <property type="match status" value="1"/>
</dbReference>
<keyword evidence="2" id="KW-0732">Signal</keyword>
<dbReference type="InterPro" id="IPR051010">
    <property type="entry name" value="BCAA_transport"/>
</dbReference>
<comment type="similarity">
    <text evidence="1">Belongs to the leucine-binding protein family.</text>
</comment>
<evidence type="ECO:0000256" key="3">
    <source>
        <dbReference type="ARBA" id="ARBA00022970"/>
    </source>
</evidence>
<dbReference type="RefSeq" id="WP_251933990.1">
    <property type="nucleotide sequence ID" value="NZ_CP098747.1"/>
</dbReference>
<evidence type="ECO:0000313" key="6">
    <source>
        <dbReference type="Proteomes" id="UP001056291"/>
    </source>
</evidence>
<dbReference type="InterPro" id="IPR028081">
    <property type="entry name" value="Leu-bd"/>
</dbReference>